<keyword evidence="5" id="KW-0175">Coiled coil</keyword>
<dbReference type="GO" id="GO:0008270">
    <property type="term" value="F:zinc ion binding"/>
    <property type="evidence" value="ECO:0007669"/>
    <property type="project" value="UniProtKB-KW"/>
</dbReference>
<name>A0A851NJK7_9GALL</name>
<dbReference type="OrthoDB" id="757982at2759"/>
<dbReference type="PANTHER" id="PTHR23336">
    <property type="entry name" value="ZINC FINGER CW-TYPE COILED-COIL DOMAIN PROTEIN 3"/>
    <property type="match status" value="1"/>
</dbReference>
<evidence type="ECO:0000256" key="4">
    <source>
        <dbReference type="ARBA" id="ARBA00022833"/>
    </source>
</evidence>
<accession>A0A851NJK7</accession>
<dbReference type="Pfam" id="PF13589">
    <property type="entry name" value="HATPase_c_3"/>
    <property type="match status" value="1"/>
</dbReference>
<feature type="non-terminal residue" evidence="8">
    <location>
        <position position="883"/>
    </location>
</feature>
<keyword evidence="2" id="KW-0479">Metal-binding</keyword>
<evidence type="ECO:0000313" key="9">
    <source>
        <dbReference type="Proteomes" id="UP000613066"/>
    </source>
</evidence>
<dbReference type="InterPro" id="IPR011124">
    <property type="entry name" value="Znf_CW"/>
</dbReference>
<keyword evidence="6" id="KW-0539">Nucleus</keyword>
<dbReference type="Pfam" id="PF07496">
    <property type="entry name" value="zf-CW"/>
    <property type="match status" value="1"/>
</dbReference>
<dbReference type="InterPro" id="IPR036890">
    <property type="entry name" value="HATPase_C_sf"/>
</dbReference>
<evidence type="ECO:0000256" key="1">
    <source>
        <dbReference type="ARBA" id="ARBA00004123"/>
    </source>
</evidence>
<dbReference type="PROSITE" id="PS51050">
    <property type="entry name" value="ZF_CW"/>
    <property type="match status" value="1"/>
</dbReference>
<dbReference type="SUPFAM" id="SSF55874">
    <property type="entry name" value="ATPase domain of HSP90 chaperone/DNA topoisomerase II/histidine kinase"/>
    <property type="match status" value="1"/>
</dbReference>
<dbReference type="AlphaFoldDB" id="A0A851NJK7"/>
<dbReference type="Pfam" id="PF17942">
    <property type="entry name" value="Morc6_S5"/>
    <property type="match status" value="1"/>
</dbReference>
<dbReference type="PANTHER" id="PTHR23336:SF22">
    <property type="entry name" value="MORC FAMILY CW-TYPE ZINC FINGER PROTEIN 4"/>
    <property type="match status" value="1"/>
</dbReference>
<evidence type="ECO:0000313" key="8">
    <source>
        <dbReference type="EMBL" id="NXC38462.1"/>
    </source>
</evidence>
<dbReference type="Gene3D" id="3.30.40.100">
    <property type="match status" value="1"/>
</dbReference>
<evidence type="ECO:0000259" key="7">
    <source>
        <dbReference type="PROSITE" id="PS51050"/>
    </source>
</evidence>
<keyword evidence="3" id="KW-0863">Zinc-finger</keyword>
<sequence length="883" mass="99965">MGPGFLRSNSDGHAGPFSAVAELIENASDRSLAVKLLCIDVEVLKGHLCLTFTDNGAGMTPRKLSHMLSFGCTKNAVHVDHRTTEPCGNSFRSSSMRLGKDAMVFTKNGGVLSVGLFSQTYLERVCAEAVVIPLVPFNQQNKKIIVTKESVPSLEAILEHTLFNTSEELLAQFDAIPGKKGTRILIWNICRNKDGKPELDFDTDQHDIRLADFLAYDASAPRRKVLRCQGTIQELPAPETEYSLRAYCSILYLKPCMQIVLRQKKVSTQLITKSLAHTRYDSYKPRFSSKRVKITFGFSCKNDNHYGIMMYHNNRLIRPYEEVGCQRRGEGVGVIGVIECNFLKPAHTKQGFEESREYRRMILALGQKLNNYWKATMKQMNSGNMDAACLIANRPDQTWVQCEECLKWRKLPNSTDPASLPEKWLCHLHPFHKYRSCLVPEELEHSDEENRPVYKQKCKMEGFLTPLFSPHTIFLLCTISNKPTLYSPSALWVGGCSCLLSPSSSSFLVSSKPKLTIKKERLERDENTAAVSPPDRTSPSLYSFSLQKSFAVPYQERQKLLCVKQEDVNVGGSLHTCLLREQLDTSPANGVSHSKACCLETEMPALLGSSGKDQKEMGVIQGGLEKQTSKLKAERWAADPSACVSACRSTKDTDKRPFLAAVTVLNATTSSGAPIQLWPFGWKQELLRSKVEKALGDEDRERKELQVFSKQGQEDITEQEDRSRAVELKNISVERDLLQWKVEEIEREKCYLKTELLKSQKELAALRAKKVEGFYWNKKRIVYCQAKLQELKAKVVKSTEKSKLMERLKDTKMHLEMLWEAQISGRGPEEGDVKSVMEKLKKLRVNVSWLLSFIIPSLELQHIDFESDQVDEILQILLEKTNI</sequence>
<dbReference type="EMBL" id="WBMW01000436">
    <property type="protein sequence ID" value="NXC38462.1"/>
    <property type="molecule type" value="Genomic_DNA"/>
</dbReference>
<protein>
    <submittedName>
        <fullName evidence="8">MORC4 protein</fullName>
    </submittedName>
</protein>
<dbReference type="GO" id="GO:0005654">
    <property type="term" value="C:nucleoplasm"/>
    <property type="evidence" value="ECO:0007669"/>
    <property type="project" value="TreeGrafter"/>
</dbReference>
<reference evidence="8" key="1">
    <citation type="submission" date="2019-09" db="EMBL/GenBank/DDBJ databases">
        <title>Bird 10,000 Genomes (B10K) Project - Family phase.</title>
        <authorList>
            <person name="Zhang G."/>
        </authorList>
    </citation>
    <scope>NUCLEOTIDE SEQUENCE</scope>
    <source>
        <strain evidence="8">B10K-DU-001-08</strain>
        <tissue evidence="8">Muscle</tissue>
    </source>
</reference>
<gene>
    <name evidence="8" type="primary">Morc4</name>
    <name evidence="8" type="ORF">PENPIL_R15154</name>
</gene>
<organism evidence="8 9">
    <name type="scientific">Penelope pileata</name>
    <dbReference type="NCBI Taxonomy" id="1118817"/>
    <lineage>
        <taxon>Eukaryota</taxon>
        <taxon>Metazoa</taxon>
        <taxon>Chordata</taxon>
        <taxon>Craniata</taxon>
        <taxon>Vertebrata</taxon>
        <taxon>Euteleostomi</taxon>
        <taxon>Archelosauria</taxon>
        <taxon>Archosauria</taxon>
        <taxon>Dinosauria</taxon>
        <taxon>Saurischia</taxon>
        <taxon>Theropoda</taxon>
        <taxon>Coelurosauria</taxon>
        <taxon>Aves</taxon>
        <taxon>Neognathae</taxon>
        <taxon>Galloanserae</taxon>
        <taxon>Galliformes</taxon>
        <taxon>Cracidae</taxon>
        <taxon>Penelope</taxon>
    </lineage>
</organism>
<keyword evidence="4" id="KW-0862">Zinc</keyword>
<dbReference type="InterPro" id="IPR045261">
    <property type="entry name" value="MORC_ATPase"/>
</dbReference>
<evidence type="ECO:0000256" key="5">
    <source>
        <dbReference type="ARBA" id="ARBA00023054"/>
    </source>
</evidence>
<evidence type="ECO:0000256" key="6">
    <source>
        <dbReference type="ARBA" id="ARBA00023242"/>
    </source>
</evidence>
<feature type="domain" description="CW-type" evidence="7">
    <location>
        <begin position="393"/>
        <end position="445"/>
    </location>
</feature>
<comment type="caution">
    <text evidence="8">The sequence shown here is derived from an EMBL/GenBank/DDBJ whole genome shotgun (WGS) entry which is preliminary data.</text>
</comment>
<dbReference type="InterPro" id="IPR041006">
    <property type="entry name" value="Morc_S5"/>
</dbReference>
<dbReference type="Proteomes" id="UP000613066">
    <property type="component" value="Unassembled WGS sequence"/>
</dbReference>
<comment type="subcellular location">
    <subcellularLocation>
        <location evidence="1">Nucleus</location>
    </subcellularLocation>
</comment>
<dbReference type="GO" id="GO:0016887">
    <property type="term" value="F:ATP hydrolysis activity"/>
    <property type="evidence" value="ECO:0007669"/>
    <property type="project" value="InterPro"/>
</dbReference>
<dbReference type="Gene3D" id="3.30.565.10">
    <property type="entry name" value="Histidine kinase-like ATPase, C-terminal domain"/>
    <property type="match status" value="1"/>
</dbReference>
<keyword evidence="9" id="KW-1185">Reference proteome</keyword>
<evidence type="ECO:0000256" key="3">
    <source>
        <dbReference type="ARBA" id="ARBA00022771"/>
    </source>
</evidence>
<proteinExistence type="predicted"/>
<feature type="non-terminal residue" evidence="8">
    <location>
        <position position="1"/>
    </location>
</feature>
<evidence type="ECO:0000256" key="2">
    <source>
        <dbReference type="ARBA" id="ARBA00022723"/>
    </source>
</evidence>